<feature type="region of interest" description="Disordered" evidence="2">
    <location>
        <begin position="398"/>
        <end position="426"/>
    </location>
</feature>
<feature type="compositionally biased region" description="Low complexity" evidence="2">
    <location>
        <begin position="176"/>
        <end position="185"/>
    </location>
</feature>
<feature type="compositionally biased region" description="Polar residues" evidence="2">
    <location>
        <begin position="115"/>
        <end position="126"/>
    </location>
</feature>
<evidence type="ECO:0000256" key="1">
    <source>
        <dbReference type="SAM" id="Coils"/>
    </source>
</evidence>
<organism evidence="3 4">
    <name type="scientific">Stylosanthes scabra</name>
    <dbReference type="NCBI Taxonomy" id="79078"/>
    <lineage>
        <taxon>Eukaryota</taxon>
        <taxon>Viridiplantae</taxon>
        <taxon>Streptophyta</taxon>
        <taxon>Embryophyta</taxon>
        <taxon>Tracheophyta</taxon>
        <taxon>Spermatophyta</taxon>
        <taxon>Magnoliopsida</taxon>
        <taxon>eudicotyledons</taxon>
        <taxon>Gunneridae</taxon>
        <taxon>Pentapetalae</taxon>
        <taxon>rosids</taxon>
        <taxon>fabids</taxon>
        <taxon>Fabales</taxon>
        <taxon>Fabaceae</taxon>
        <taxon>Papilionoideae</taxon>
        <taxon>50 kb inversion clade</taxon>
        <taxon>dalbergioids sensu lato</taxon>
        <taxon>Dalbergieae</taxon>
        <taxon>Pterocarpus clade</taxon>
        <taxon>Stylosanthes</taxon>
    </lineage>
</organism>
<gene>
    <name evidence="3" type="ORF">PIB30_050517</name>
</gene>
<evidence type="ECO:0000256" key="2">
    <source>
        <dbReference type="SAM" id="MobiDB-lite"/>
    </source>
</evidence>
<accession>A0ABU6TIG8</accession>
<keyword evidence="1" id="KW-0175">Coiled coil</keyword>
<dbReference type="PANTHER" id="PTHR33701:SF3">
    <property type="entry name" value="TRANSCRIPTIONAL REGULATOR ATRX"/>
    <property type="match status" value="1"/>
</dbReference>
<comment type="caution">
    <text evidence="3">The sequence shown here is derived from an EMBL/GenBank/DDBJ whole genome shotgun (WGS) entry which is preliminary data.</text>
</comment>
<feature type="compositionally biased region" description="Polar residues" evidence="2">
    <location>
        <begin position="402"/>
        <end position="416"/>
    </location>
</feature>
<reference evidence="3 4" key="1">
    <citation type="journal article" date="2023" name="Plants (Basel)">
        <title>Bridging the Gap: Combining Genomics and Transcriptomics Approaches to Understand Stylosanthes scabra, an Orphan Legume from the Brazilian Caatinga.</title>
        <authorList>
            <person name="Ferreira-Neto J.R.C."/>
            <person name="da Silva M.D."/>
            <person name="Binneck E."/>
            <person name="de Melo N.F."/>
            <person name="da Silva R.H."/>
            <person name="de Melo A.L.T.M."/>
            <person name="Pandolfi V."/>
            <person name="Bustamante F.O."/>
            <person name="Brasileiro-Vidal A.C."/>
            <person name="Benko-Iseppon A.M."/>
        </authorList>
    </citation>
    <scope>NUCLEOTIDE SEQUENCE [LARGE SCALE GENOMIC DNA]</scope>
    <source>
        <tissue evidence="3">Leaves</tissue>
    </source>
</reference>
<feature type="region of interest" description="Disordered" evidence="2">
    <location>
        <begin position="115"/>
        <end position="191"/>
    </location>
</feature>
<keyword evidence="4" id="KW-1185">Reference proteome</keyword>
<feature type="compositionally biased region" description="Basic and acidic residues" evidence="2">
    <location>
        <begin position="356"/>
        <end position="369"/>
    </location>
</feature>
<evidence type="ECO:0000313" key="4">
    <source>
        <dbReference type="Proteomes" id="UP001341840"/>
    </source>
</evidence>
<feature type="compositionally biased region" description="Basic and acidic residues" evidence="2">
    <location>
        <begin position="317"/>
        <end position="327"/>
    </location>
</feature>
<name>A0ABU6TIG8_9FABA</name>
<sequence>MVIRNPVFDPQDQRKTSNMEDSSAMTIEFLRARLLSERSISRSARQRAEELAKKVIELEEELMKVTFQRKMAEKATVDVLAILENHGISDISGEFDSGSEGSDCDVTYDSSVSNSYADASERSTSSKVRKHASEEYSGSNVDPSPSPGRSLSWKGRLDSSRSLEKYKTSNVRRRSSLSTSSSSARHLAKSCRRIKHKETRSVMEDTRDKPLNIICQENEVVSSSEGFLNDSNGEPLVHLRMESKPQEEDESELMLAINKNHDVDGCEREDMEKALEHRAQLIDRYEAMEKAQREWEDKFRENNTSTPDSFDMGNHSDVTEERDERKAQIPCSANETTSIAQQDKSESTSVYVPEKMTAEHRDDIPKSFDDTGYNNPSSKTVSTSGMIKEISHSQLKGIHNHGQVNPHSQTSDSCHQGPSKHEFPHSKTTDLAATDIHQGLHLKDAQLNNNGISDFGVHKQFHEFSVLESLKHAKLSLQEEINKLPLVKSSNSSKAINPLVTTSRDEDRYDIPVGIAGLFRVPDISYGATAGYSAHDSTAGLEFSRGRGVSGTWGGQCGADSYHGTMFCTNNQSSATQFSETWSTTPSVPSFPLGNPAFQMHPISPPYQLATRWMSFDEGPSKPYSSSIVGVPPAYDFSFHGDHLR</sequence>
<evidence type="ECO:0000313" key="3">
    <source>
        <dbReference type="EMBL" id="MED6148160.1"/>
    </source>
</evidence>
<feature type="compositionally biased region" description="Polar residues" evidence="2">
    <location>
        <begin position="136"/>
        <end position="149"/>
    </location>
</feature>
<protein>
    <submittedName>
        <fullName evidence="3">Uncharacterized protein</fullName>
    </submittedName>
</protein>
<dbReference type="PANTHER" id="PTHR33701">
    <property type="entry name" value="TRANSMEMBRANE PROTEIN"/>
    <property type="match status" value="1"/>
</dbReference>
<feature type="coiled-coil region" evidence="1">
    <location>
        <begin position="41"/>
        <end position="68"/>
    </location>
</feature>
<proteinExistence type="predicted"/>
<feature type="compositionally biased region" description="Polar residues" evidence="2">
    <location>
        <begin position="331"/>
        <end position="350"/>
    </location>
</feature>
<feature type="region of interest" description="Disordered" evidence="2">
    <location>
        <begin position="1"/>
        <end position="21"/>
    </location>
</feature>
<feature type="compositionally biased region" description="Polar residues" evidence="2">
    <location>
        <begin position="372"/>
        <end position="384"/>
    </location>
</feature>
<feature type="region of interest" description="Disordered" evidence="2">
    <location>
        <begin position="295"/>
        <end position="384"/>
    </location>
</feature>
<dbReference type="Proteomes" id="UP001341840">
    <property type="component" value="Unassembled WGS sequence"/>
</dbReference>
<dbReference type="EMBL" id="JASCZI010090969">
    <property type="protein sequence ID" value="MED6148160.1"/>
    <property type="molecule type" value="Genomic_DNA"/>
</dbReference>
<feature type="compositionally biased region" description="Basic and acidic residues" evidence="2">
    <location>
        <begin position="155"/>
        <end position="167"/>
    </location>
</feature>